<name>X1P752_9ZZZZ</name>
<sequence length="61" mass="7007">MKNLLSINFRLNRPKGYTGKGDKYLPKIIQDLANLLRNTQKEFEYETLRLPGGKIAELGEV</sequence>
<dbReference type="AlphaFoldDB" id="X1P752"/>
<evidence type="ECO:0000313" key="1">
    <source>
        <dbReference type="EMBL" id="GAI51678.1"/>
    </source>
</evidence>
<reference evidence="1" key="1">
    <citation type="journal article" date="2014" name="Front. Microbiol.">
        <title>High frequency of phylogenetically diverse reductive dehalogenase-homologous genes in deep subseafloor sedimentary metagenomes.</title>
        <authorList>
            <person name="Kawai M."/>
            <person name="Futagami T."/>
            <person name="Toyoda A."/>
            <person name="Takaki Y."/>
            <person name="Nishi S."/>
            <person name="Hori S."/>
            <person name="Arai W."/>
            <person name="Tsubouchi T."/>
            <person name="Morono Y."/>
            <person name="Uchiyama I."/>
            <person name="Ito T."/>
            <person name="Fujiyama A."/>
            <person name="Inagaki F."/>
            <person name="Takami H."/>
        </authorList>
    </citation>
    <scope>NUCLEOTIDE SEQUENCE</scope>
    <source>
        <strain evidence="1">Expedition CK06-06</strain>
    </source>
</reference>
<accession>X1P752</accession>
<proteinExistence type="predicted"/>
<feature type="non-terminal residue" evidence="1">
    <location>
        <position position="61"/>
    </location>
</feature>
<gene>
    <name evidence="1" type="ORF">S06H3_64262</name>
</gene>
<protein>
    <submittedName>
        <fullName evidence="1">Uncharacterized protein</fullName>
    </submittedName>
</protein>
<comment type="caution">
    <text evidence="1">The sequence shown here is derived from an EMBL/GenBank/DDBJ whole genome shotgun (WGS) entry which is preliminary data.</text>
</comment>
<dbReference type="EMBL" id="BARV01042869">
    <property type="protein sequence ID" value="GAI51678.1"/>
    <property type="molecule type" value="Genomic_DNA"/>
</dbReference>
<organism evidence="1">
    <name type="scientific">marine sediment metagenome</name>
    <dbReference type="NCBI Taxonomy" id="412755"/>
    <lineage>
        <taxon>unclassified sequences</taxon>
        <taxon>metagenomes</taxon>
        <taxon>ecological metagenomes</taxon>
    </lineage>
</organism>